<proteinExistence type="predicted"/>
<evidence type="ECO:0000313" key="2">
    <source>
        <dbReference type="Proteomes" id="UP001519271"/>
    </source>
</evidence>
<accession>A0ABS4G6F3</accession>
<reference evidence="1 2" key="1">
    <citation type="submission" date="2021-03" db="EMBL/GenBank/DDBJ databases">
        <title>Genomic Encyclopedia of Type Strains, Phase IV (KMG-IV): sequencing the most valuable type-strain genomes for metagenomic binning, comparative biology and taxonomic classification.</title>
        <authorList>
            <person name="Goeker M."/>
        </authorList>
    </citation>
    <scope>NUCLEOTIDE SEQUENCE [LARGE SCALE GENOMIC DNA]</scope>
    <source>
        <strain evidence="1 2">DSM 6139</strain>
    </source>
</reference>
<dbReference type="EMBL" id="JAGGKC010000024">
    <property type="protein sequence ID" value="MBP1920133.1"/>
    <property type="molecule type" value="Genomic_DNA"/>
</dbReference>
<comment type="caution">
    <text evidence="1">The sequence shown here is derived from an EMBL/GenBank/DDBJ whole genome shotgun (WGS) entry which is preliminary data.</text>
</comment>
<organism evidence="1 2">
    <name type="scientific">Youngiibacter multivorans</name>
    <dbReference type="NCBI Taxonomy" id="937251"/>
    <lineage>
        <taxon>Bacteria</taxon>
        <taxon>Bacillati</taxon>
        <taxon>Bacillota</taxon>
        <taxon>Clostridia</taxon>
        <taxon>Eubacteriales</taxon>
        <taxon>Clostridiaceae</taxon>
        <taxon>Youngiibacter</taxon>
    </lineage>
</organism>
<keyword evidence="2" id="KW-1185">Reference proteome</keyword>
<evidence type="ECO:0000313" key="1">
    <source>
        <dbReference type="EMBL" id="MBP1920133.1"/>
    </source>
</evidence>
<protein>
    <submittedName>
        <fullName evidence="1">Uncharacterized protein</fullName>
    </submittedName>
</protein>
<sequence length="51" mass="5548">MMLKKQDARVDPPLASTQASFNLQFTIITAYLYEAFGKSDCSNATGDMSIG</sequence>
<name>A0ABS4G6F3_9CLOT</name>
<gene>
    <name evidence="1" type="ORF">J2Z34_002631</name>
</gene>
<dbReference type="Proteomes" id="UP001519271">
    <property type="component" value="Unassembled WGS sequence"/>
</dbReference>
<dbReference type="RefSeq" id="WP_209460311.1">
    <property type="nucleotide sequence ID" value="NZ_JAGGKC010000024.1"/>
</dbReference>